<dbReference type="RefSeq" id="WP_152812881.1">
    <property type="nucleotide sequence ID" value="NZ_VJXX01000001.1"/>
</dbReference>
<evidence type="ECO:0000256" key="1">
    <source>
        <dbReference type="SAM" id="Phobius"/>
    </source>
</evidence>
<accession>A0A7X1NNP0</accession>
<feature type="signal peptide" evidence="2">
    <location>
        <begin position="1"/>
        <end position="31"/>
    </location>
</feature>
<keyword evidence="1" id="KW-0472">Membrane</keyword>
<feature type="transmembrane region" description="Helical" evidence="1">
    <location>
        <begin position="210"/>
        <end position="230"/>
    </location>
</feature>
<feature type="domain" description="CHRD" evidence="3">
    <location>
        <begin position="43"/>
        <end position="188"/>
    </location>
</feature>
<keyword evidence="1" id="KW-1133">Transmembrane helix</keyword>
<sequence>MQRTTKRIAGLSGIVGTAALVTAMGAAPASAETAVDRPDSFTSAYTVAALPGNVIGPDGAPAPGEPGATGTFNFMINSDLEIICYDITLDGVTPPFQSMAKTSTHIHQTAAGKNGPPRIAFPNPAGEGTLTGSGCLQGPFTTGLTGDSGADTGGGFSLKQLESDPAGFSADTHTSSFVPGAVRGQLTALPMGGVDTGVVSAPVPAPKSTAPLALGALALVGAGIGGAVLVRRRAGVA</sequence>
<dbReference type="Proteomes" id="UP000326464">
    <property type="component" value="Unassembled WGS sequence"/>
</dbReference>
<evidence type="ECO:0000256" key="2">
    <source>
        <dbReference type="SAM" id="SignalP"/>
    </source>
</evidence>
<dbReference type="AlphaFoldDB" id="A0A7X1NNP0"/>
<keyword evidence="2" id="KW-0732">Signal</keyword>
<dbReference type="Pfam" id="PF07452">
    <property type="entry name" value="CHRD"/>
    <property type="match status" value="1"/>
</dbReference>
<dbReference type="InterPro" id="IPR010895">
    <property type="entry name" value="CHRD"/>
</dbReference>
<evidence type="ECO:0000259" key="3">
    <source>
        <dbReference type="SMART" id="SM00754"/>
    </source>
</evidence>
<protein>
    <submittedName>
        <fullName evidence="4">CHRD domain-containing protein</fullName>
    </submittedName>
</protein>
<proteinExistence type="predicted"/>
<evidence type="ECO:0000313" key="4">
    <source>
        <dbReference type="EMBL" id="MPY10177.1"/>
    </source>
</evidence>
<keyword evidence="5" id="KW-1185">Reference proteome</keyword>
<gene>
    <name evidence="4" type="ORF">FNH21_05495</name>
</gene>
<dbReference type="OrthoDB" id="8901345at2"/>
<reference evidence="5" key="1">
    <citation type="submission" date="2019-07" db="EMBL/GenBank/DDBJ databases">
        <title>Arthrobacter KR32 sp. nov., isolated from mountain cheese made of cows milk.</title>
        <authorList>
            <person name="Flegler A."/>
        </authorList>
    </citation>
    <scope>NUCLEOTIDE SEQUENCE [LARGE SCALE GENOMIC DNA]</scope>
    <source>
        <strain evidence="5">KR32</strain>
    </source>
</reference>
<feature type="chain" id="PRO_5030903836" evidence="2">
    <location>
        <begin position="32"/>
        <end position="237"/>
    </location>
</feature>
<organism evidence="4 5">
    <name type="scientific">Arthrobacter bussei</name>
    <dbReference type="NCBI Taxonomy" id="2594179"/>
    <lineage>
        <taxon>Bacteria</taxon>
        <taxon>Bacillati</taxon>
        <taxon>Actinomycetota</taxon>
        <taxon>Actinomycetes</taxon>
        <taxon>Micrococcales</taxon>
        <taxon>Micrococcaceae</taxon>
        <taxon>Arthrobacter</taxon>
    </lineage>
</organism>
<keyword evidence="1" id="KW-0812">Transmembrane</keyword>
<dbReference type="EMBL" id="VJXX01000001">
    <property type="protein sequence ID" value="MPY10177.1"/>
    <property type="molecule type" value="Genomic_DNA"/>
</dbReference>
<name>A0A7X1NNP0_9MICC</name>
<dbReference type="SMART" id="SM00754">
    <property type="entry name" value="CHRD"/>
    <property type="match status" value="1"/>
</dbReference>
<comment type="caution">
    <text evidence="4">The sequence shown here is derived from an EMBL/GenBank/DDBJ whole genome shotgun (WGS) entry which is preliminary data.</text>
</comment>
<evidence type="ECO:0000313" key="5">
    <source>
        <dbReference type="Proteomes" id="UP000326464"/>
    </source>
</evidence>